<feature type="transmembrane region" description="Helical" evidence="9">
    <location>
        <begin position="135"/>
        <end position="155"/>
    </location>
</feature>
<evidence type="ECO:0000313" key="12">
    <source>
        <dbReference type="Proteomes" id="UP000184529"/>
    </source>
</evidence>
<reference evidence="12" key="1">
    <citation type="submission" date="2016-11" db="EMBL/GenBank/DDBJ databases">
        <authorList>
            <person name="Varghese N."/>
            <person name="Submissions S."/>
        </authorList>
    </citation>
    <scope>NUCLEOTIDE SEQUENCE [LARGE SCALE GENOMIC DNA]</scope>
    <source>
        <strain evidence="12">DSM 16057</strain>
    </source>
</reference>
<comment type="similarity">
    <text evidence="8">Belongs to the TRAP transporter small permease family.</text>
</comment>
<evidence type="ECO:0000256" key="3">
    <source>
        <dbReference type="ARBA" id="ARBA00022475"/>
    </source>
</evidence>
<proteinExistence type="inferred from homology"/>
<keyword evidence="6 9" id="KW-1133">Transmembrane helix</keyword>
<keyword evidence="12" id="KW-1185">Reference proteome</keyword>
<evidence type="ECO:0000256" key="6">
    <source>
        <dbReference type="ARBA" id="ARBA00022989"/>
    </source>
</evidence>
<dbReference type="STRING" id="1121432.SAMN02745219_03363"/>
<dbReference type="Pfam" id="PF04290">
    <property type="entry name" value="DctQ"/>
    <property type="match status" value="1"/>
</dbReference>
<feature type="transmembrane region" description="Helical" evidence="9">
    <location>
        <begin position="18"/>
        <end position="38"/>
    </location>
</feature>
<keyword evidence="3" id="KW-1003">Cell membrane</keyword>
<sequence length="169" mass="18980">MNNFINALDKVIGLIEKICMAGSVLSVVLMMLLVTADVTGRKLFNHPIPGSVEINEEYLMVSIVYLSMSYVYVQGGHVRVTLFRRFLPGPFLKLIDPCLNIFGLFFFSLITFFGWEKTLTAMQFGETSSCILAYPLAPAYFLLTLGAALLCLRIAESIFLPAKIKWEEH</sequence>
<evidence type="ECO:0000256" key="5">
    <source>
        <dbReference type="ARBA" id="ARBA00022692"/>
    </source>
</evidence>
<dbReference type="Proteomes" id="UP000184529">
    <property type="component" value="Unassembled WGS sequence"/>
</dbReference>
<feature type="transmembrane region" description="Helical" evidence="9">
    <location>
        <begin position="94"/>
        <end position="115"/>
    </location>
</feature>
<dbReference type="InterPro" id="IPR007387">
    <property type="entry name" value="TRAP_DctQ"/>
</dbReference>
<name>A0A1M6M8A5_9FIRM</name>
<evidence type="ECO:0000259" key="10">
    <source>
        <dbReference type="Pfam" id="PF04290"/>
    </source>
</evidence>
<comment type="subcellular location">
    <subcellularLocation>
        <location evidence="1">Cell inner membrane</location>
        <topology evidence="1">Multi-pass membrane protein</topology>
    </subcellularLocation>
</comment>
<organism evidence="11 12">
    <name type="scientific">Desulfofundulus thermosubterraneus DSM 16057</name>
    <dbReference type="NCBI Taxonomy" id="1121432"/>
    <lineage>
        <taxon>Bacteria</taxon>
        <taxon>Bacillati</taxon>
        <taxon>Bacillota</taxon>
        <taxon>Clostridia</taxon>
        <taxon>Eubacteriales</taxon>
        <taxon>Peptococcaceae</taxon>
        <taxon>Desulfofundulus</taxon>
    </lineage>
</organism>
<keyword evidence="5 9" id="KW-0812">Transmembrane</keyword>
<dbReference type="EMBL" id="FQZM01000063">
    <property type="protein sequence ID" value="SHJ79686.1"/>
    <property type="molecule type" value="Genomic_DNA"/>
</dbReference>
<keyword evidence="4" id="KW-0997">Cell inner membrane</keyword>
<feature type="domain" description="Tripartite ATP-independent periplasmic transporters DctQ component" evidence="10">
    <location>
        <begin position="30"/>
        <end position="160"/>
    </location>
</feature>
<dbReference type="GO" id="GO:0022857">
    <property type="term" value="F:transmembrane transporter activity"/>
    <property type="evidence" value="ECO:0007669"/>
    <property type="project" value="TreeGrafter"/>
</dbReference>
<accession>A0A1M6M8A5</accession>
<evidence type="ECO:0000256" key="8">
    <source>
        <dbReference type="ARBA" id="ARBA00038436"/>
    </source>
</evidence>
<evidence type="ECO:0000313" key="11">
    <source>
        <dbReference type="EMBL" id="SHJ79686.1"/>
    </source>
</evidence>
<keyword evidence="7 9" id="KW-0472">Membrane</keyword>
<dbReference type="OrthoDB" id="1807003at2"/>
<dbReference type="GO" id="GO:0005886">
    <property type="term" value="C:plasma membrane"/>
    <property type="evidence" value="ECO:0007669"/>
    <property type="project" value="UniProtKB-SubCell"/>
</dbReference>
<dbReference type="RefSeq" id="WP_072871361.1">
    <property type="nucleotide sequence ID" value="NZ_FQZM01000063.1"/>
</dbReference>
<dbReference type="AlphaFoldDB" id="A0A1M6M8A5"/>
<gene>
    <name evidence="11" type="ORF">SAMN02745219_03363</name>
</gene>
<evidence type="ECO:0000256" key="2">
    <source>
        <dbReference type="ARBA" id="ARBA00022448"/>
    </source>
</evidence>
<evidence type="ECO:0000256" key="4">
    <source>
        <dbReference type="ARBA" id="ARBA00022519"/>
    </source>
</evidence>
<protein>
    <submittedName>
        <fullName evidence="11">TRAP-type C4-dicarboxylate transport system, small permease component</fullName>
    </submittedName>
</protein>
<dbReference type="PANTHER" id="PTHR35011:SF10">
    <property type="entry name" value="TRAP TRANSPORTER SMALL PERMEASE PROTEIN"/>
    <property type="match status" value="1"/>
</dbReference>
<feature type="transmembrane region" description="Helical" evidence="9">
    <location>
        <begin position="58"/>
        <end position="73"/>
    </location>
</feature>
<dbReference type="InterPro" id="IPR055348">
    <property type="entry name" value="DctQ"/>
</dbReference>
<evidence type="ECO:0000256" key="9">
    <source>
        <dbReference type="SAM" id="Phobius"/>
    </source>
</evidence>
<dbReference type="PANTHER" id="PTHR35011">
    <property type="entry name" value="2,3-DIKETO-L-GULONATE TRAP TRANSPORTER SMALL PERMEASE PROTEIN YIAM"/>
    <property type="match status" value="1"/>
</dbReference>
<evidence type="ECO:0000256" key="1">
    <source>
        <dbReference type="ARBA" id="ARBA00004429"/>
    </source>
</evidence>
<evidence type="ECO:0000256" key="7">
    <source>
        <dbReference type="ARBA" id="ARBA00023136"/>
    </source>
</evidence>
<dbReference type="GO" id="GO:0015740">
    <property type="term" value="P:C4-dicarboxylate transport"/>
    <property type="evidence" value="ECO:0007669"/>
    <property type="project" value="TreeGrafter"/>
</dbReference>
<keyword evidence="2" id="KW-0813">Transport</keyword>